<dbReference type="PANTHER" id="PTHR12010:SF2">
    <property type="entry name" value="40S RIBOSOMAL PROTEIN S29"/>
    <property type="match status" value="1"/>
</dbReference>
<protein>
    <recommendedName>
        <fullName evidence="6">30S ribosomal protein S14 type Z</fullName>
    </recommendedName>
</protein>
<accession>A0A0H4T323</accession>
<dbReference type="GO" id="GO:0022627">
    <property type="term" value="C:cytosolic small ribosomal subunit"/>
    <property type="evidence" value="ECO:0007669"/>
    <property type="project" value="TreeGrafter"/>
</dbReference>
<dbReference type="GO" id="GO:0002181">
    <property type="term" value="P:cytoplasmic translation"/>
    <property type="evidence" value="ECO:0007669"/>
    <property type="project" value="TreeGrafter"/>
</dbReference>
<evidence type="ECO:0000256" key="2">
    <source>
        <dbReference type="ARBA" id="ARBA00022833"/>
    </source>
</evidence>
<dbReference type="NCBIfam" id="NF004424">
    <property type="entry name" value="PRK05766.1"/>
    <property type="match status" value="1"/>
</dbReference>
<evidence type="ECO:0000256" key="1">
    <source>
        <dbReference type="ARBA" id="ARBA00001947"/>
    </source>
</evidence>
<dbReference type="InterPro" id="IPR001209">
    <property type="entry name" value="Ribosomal_uS14"/>
</dbReference>
<dbReference type="GO" id="GO:0003735">
    <property type="term" value="F:structural constituent of ribosome"/>
    <property type="evidence" value="ECO:0007669"/>
    <property type="project" value="InterPro"/>
</dbReference>
<comment type="cofactor">
    <cofactor evidence="1">
        <name>Zn(2+)</name>
        <dbReference type="ChEBI" id="CHEBI:29105"/>
    </cofactor>
</comment>
<dbReference type="AlphaFoldDB" id="A0A0H4T323"/>
<name>A0A0H4T323_9ARCH</name>
<dbReference type="EMBL" id="KT006950">
    <property type="protein sequence ID" value="AKQ01090.1"/>
    <property type="molecule type" value="Genomic_DNA"/>
</dbReference>
<organism evidence="5">
    <name type="scientific">uncultured archaeon Rifle_16ft_4_minimus_1461</name>
    <dbReference type="NCBI Taxonomy" id="1665151"/>
    <lineage>
        <taxon>Archaea</taxon>
        <taxon>environmental samples</taxon>
    </lineage>
</organism>
<evidence type="ECO:0008006" key="6">
    <source>
        <dbReference type="Google" id="ProtNLM"/>
    </source>
</evidence>
<dbReference type="PROSITE" id="PS00527">
    <property type="entry name" value="RIBOSOMAL_S14"/>
    <property type="match status" value="1"/>
</dbReference>
<dbReference type="InterPro" id="IPR039744">
    <property type="entry name" value="RIbosomal_uS14_euk_arc"/>
</dbReference>
<sequence>MTASDWRKILKGLESKPVKAQRFLKHNKPKERTTGIARQKCERCGRFGAHIKSYGLNLCRHCFREIAEEIGFKKYS</sequence>
<evidence type="ECO:0000256" key="4">
    <source>
        <dbReference type="ARBA" id="ARBA00023274"/>
    </source>
</evidence>
<dbReference type="InterPro" id="IPR043140">
    <property type="entry name" value="Ribosomal_uS14_sf"/>
</dbReference>
<dbReference type="SUPFAM" id="SSF57716">
    <property type="entry name" value="Glucocorticoid receptor-like (DNA-binding domain)"/>
    <property type="match status" value="1"/>
</dbReference>
<dbReference type="InterPro" id="IPR018271">
    <property type="entry name" value="Ribosomal_uS14_CS"/>
</dbReference>
<dbReference type="GO" id="GO:0008270">
    <property type="term" value="F:zinc ion binding"/>
    <property type="evidence" value="ECO:0007669"/>
    <property type="project" value="InterPro"/>
</dbReference>
<keyword evidence="3" id="KW-0689">Ribosomal protein</keyword>
<dbReference type="Gene3D" id="4.10.830.10">
    <property type="entry name" value="30s Ribosomal Protein S14, Chain N"/>
    <property type="match status" value="1"/>
</dbReference>
<proteinExistence type="predicted"/>
<dbReference type="PANTHER" id="PTHR12010">
    <property type="entry name" value="40S RIBOSOMAL PROTEIN S29"/>
    <property type="match status" value="1"/>
</dbReference>
<keyword evidence="4" id="KW-0687">Ribonucleoprotein</keyword>
<evidence type="ECO:0000256" key="3">
    <source>
        <dbReference type="ARBA" id="ARBA00022980"/>
    </source>
</evidence>
<evidence type="ECO:0000313" key="5">
    <source>
        <dbReference type="EMBL" id="AKQ01090.1"/>
    </source>
</evidence>
<keyword evidence="2" id="KW-0862">Zinc</keyword>
<reference evidence="5" key="1">
    <citation type="journal article" date="2015" name="ISME J.">
        <title>Aquifer environment selects for microbial species cohorts in sediment and groundwater.</title>
        <authorList>
            <person name="Hug L.A."/>
            <person name="Thomas B.C."/>
            <person name="Brown C.T."/>
            <person name="Frischkorn K.R."/>
            <person name="Williams K.H."/>
            <person name="Tringe S.G."/>
            <person name="Banfield J.F."/>
        </authorList>
    </citation>
    <scope>NUCLEOTIDE SEQUENCE</scope>
</reference>
<dbReference type="Pfam" id="PF00253">
    <property type="entry name" value="Ribosomal_S14"/>
    <property type="match status" value="1"/>
</dbReference>